<organism evidence="2 3">
    <name type="scientific">Aspergillus tamarii</name>
    <dbReference type="NCBI Taxonomy" id="41984"/>
    <lineage>
        <taxon>Eukaryota</taxon>
        <taxon>Fungi</taxon>
        <taxon>Dikarya</taxon>
        <taxon>Ascomycota</taxon>
        <taxon>Pezizomycotina</taxon>
        <taxon>Eurotiomycetes</taxon>
        <taxon>Eurotiomycetidae</taxon>
        <taxon>Eurotiales</taxon>
        <taxon>Aspergillaceae</taxon>
        <taxon>Aspergillus</taxon>
        <taxon>Aspergillus subgen. Circumdati</taxon>
    </lineage>
</organism>
<feature type="compositionally biased region" description="Polar residues" evidence="1">
    <location>
        <begin position="8"/>
        <end position="22"/>
    </location>
</feature>
<dbReference type="Proteomes" id="UP000326950">
    <property type="component" value="Unassembled WGS sequence"/>
</dbReference>
<accession>A0A5N6UMJ4</accession>
<keyword evidence="3" id="KW-1185">Reference proteome</keyword>
<reference evidence="2 3" key="1">
    <citation type="submission" date="2019-04" db="EMBL/GenBank/DDBJ databases">
        <title>Friends and foes A comparative genomics study of 23 Aspergillus species from section Flavi.</title>
        <authorList>
            <consortium name="DOE Joint Genome Institute"/>
            <person name="Kjaerbolling I."/>
            <person name="Vesth T."/>
            <person name="Frisvad J.C."/>
            <person name="Nybo J.L."/>
            <person name="Theobald S."/>
            <person name="Kildgaard S."/>
            <person name="Isbrandt T."/>
            <person name="Kuo A."/>
            <person name="Sato A."/>
            <person name="Lyhne E.K."/>
            <person name="Kogle M.E."/>
            <person name="Wiebenga A."/>
            <person name="Kun R.S."/>
            <person name="Lubbers R.J."/>
            <person name="Makela M.R."/>
            <person name="Barry K."/>
            <person name="Chovatia M."/>
            <person name="Clum A."/>
            <person name="Daum C."/>
            <person name="Haridas S."/>
            <person name="He G."/>
            <person name="LaButti K."/>
            <person name="Lipzen A."/>
            <person name="Mondo S."/>
            <person name="Riley R."/>
            <person name="Salamov A."/>
            <person name="Simmons B.A."/>
            <person name="Magnuson J.K."/>
            <person name="Henrissat B."/>
            <person name="Mortensen U.H."/>
            <person name="Larsen T.O."/>
            <person name="Devries R.P."/>
            <person name="Grigoriev I.V."/>
            <person name="Machida M."/>
            <person name="Baker S.E."/>
            <person name="Andersen M.R."/>
        </authorList>
    </citation>
    <scope>NUCLEOTIDE SEQUENCE [LARGE SCALE GENOMIC DNA]</scope>
    <source>
        <strain evidence="2 3">CBS 117626</strain>
    </source>
</reference>
<proteinExistence type="predicted"/>
<evidence type="ECO:0000313" key="2">
    <source>
        <dbReference type="EMBL" id="KAE8159862.1"/>
    </source>
</evidence>
<sequence>MSDRTKETYSSSSSDDLINRNDSPICATDDTTYDTYDADATTNYGVRAAKRLDARKETATDVSIHEYEAPSGARIKRTNFENGRGRTTYNPNTGAYDELLDYSTDDADHHHREKLNADGVYELRDVDLHKDGARHVHREYNNPITGITTSVRGTMSDRAFELDF</sequence>
<gene>
    <name evidence="2" type="ORF">BDV40DRAFT_302876</name>
</gene>
<name>A0A5N6UMJ4_ASPTM</name>
<dbReference type="EMBL" id="ML738667">
    <property type="protein sequence ID" value="KAE8159862.1"/>
    <property type="molecule type" value="Genomic_DNA"/>
</dbReference>
<evidence type="ECO:0000313" key="3">
    <source>
        <dbReference type="Proteomes" id="UP000326950"/>
    </source>
</evidence>
<feature type="region of interest" description="Disordered" evidence="1">
    <location>
        <begin position="1"/>
        <end position="26"/>
    </location>
</feature>
<protein>
    <submittedName>
        <fullName evidence="2">Uncharacterized protein</fullName>
    </submittedName>
</protein>
<evidence type="ECO:0000256" key="1">
    <source>
        <dbReference type="SAM" id="MobiDB-lite"/>
    </source>
</evidence>
<dbReference type="AlphaFoldDB" id="A0A5N6UMJ4"/>
<dbReference type="OrthoDB" id="4525958at2759"/>